<name>A7RHP9_NEMVE</name>
<gene>
    <name evidence="3" type="ORF">NEMVEDRAFT_v1g31543</name>
</gene>
<dbReference type="PANTHER" id="PTHR46241:SF1">
    <property type="entry name" value="OUTER DYNEIN ARM-DOCKING COMPLEX SUBUNIT 2"/>
    <property type="match status" value="1"/>
</dbReference>
<organism evidence="3 4">
    <name type="scientific">Nematostella vectensis</name>
    <name type="common">Starlet sea anemone</name>
    <dbReference type="NCBI Taxonomy" id="45351"/>
    <lineage>
        <taxon>Eukaryota</taxon>
        <taxon>Metazoa</taxon>
        <taxon>Cnidaria</taxon>
        <taxon>Anthozoa</taxon>
        <taxon>Hexacorallia</taxon>
        <taxon>Actiniaria</taxon>
        <taxon>Edwardsiidae</taxon>
        <taxon>Nematostella</taxon>
    </lineage>
</organism>
<dbReference type="Proteomes" id="UP000001593">
    <property type="component" value="Unassembled WGS sequence"/>
</dbReference>
<accession>A7RHP9</accession>
<dbReference type="SUPFAM" id="SSF48371">
    <property type="entry name" value="ARM repeat"/>
    <property type="match status" value="2"/>
</dbReference>
<feature type="non-terminal residue" evidence="3">
    <location>
        <position position="539"/>
    </location>
</feature>
<evidence type="ECO:0000313" key="4">
    <source>
        <dbReference type="Proteomes" id="UP000001593"/>
    </source>
</evidence>
<dbReference type="InterPro" id="IPR000225">
    <property type="entry name" value="Armadillo"/>
</dbReference>
<dbReference type="Gene3D" id="1.25.10.10">
    <property type="entry name" value="Leucine-rich Repeat Variant"/>
    <property type="match status" value="3"/>
</dbReference>
<evidence type="ECO:0000259" key="2">
    <source>
        <dbReference type="Pfam" id="PF25598"/>
    </source>
</evidence>
<proteinExistence type="predicted"/>
<dbReference type="AlphaFoldDB" id="A7RHP9"/>
<sequence>KCKIGSLKILQPLTTSSKYNRNAIINLGGVQLLVDLVTTGSQEVQGLAAATLANIAMASRARNILRRCGGIRKMVNLLNYQDKSWRKQKSQEQKNLDLEVARSAALALWSCSTSMRNRTSIFKAGSVPLLARLIRLEREDVLIPVVGLVQECAIETRYRTAFKNENMIEPIVQNLKTENQELQIYCANAIFKCAEDEDTRKVVHKYGGLETLVKLLSSHQNKKLLAAVTGAIWKCSVSVENTKRFLELDIVEALLRFLQDEHEEQPEQVQVHIVGALSELAKVQKGRLEILACKGCKTLVDLSTDPNEELVEQVGRAIAACSQDVECRGQFNRRDGLRLLWSLLKSNNPKVIASASWGIHGLMEDTPEAWENARSFVGGLELIVNMLESDDIEVLTSVCAAIGNVANEGENIGVITDYGVVKHLAKLTVLNDIALRRHLAKAIARCCKWGHNARDFTREGAVEAMVEYLSTDDTILKRSAVRALHQLARYPESCIKMHSSGVVKPLMEMVGSEDEALQEAAAGCLLNIRKLAMANEKAR</sequence>
<dbReference type="STRING" id="45351.A7RHP9"/>
<evidence type="ECO:0000256" key="1">
    <source>
        <dbReference type="PROSITE-ProRule" id="PRU00259"/>
    </source>
</evidence>
<keyword evidence="4" id="KW-1185">Reference proteome</keyword>
<protein>
    <recommendedName>
        <fullName evidence="2">U-box domain-containing protein</fullName>
    </recommendedName>
</protein>
<dbReference type="PhylomeDB" id="A7RHP9"/>
<dbReference type="InterPro" id="IPR011989">
    <property type="entry name" value="ARM-like"/>
</dbReference>
<dbReference type="OMA" id="ANCCEWG"/>
<dbReference type="HOGENOM" id="CLU_028951_0_0_1"/>
<dbReference type="SMART" id="SM00185">
    <property type="entry name" value="ARM"/>
    <property type="match status" value="11"/>
</dbReference>
<feature type="repeat" description="ARM" evidence="1">
    <location>
        <begin position="460"/>
        <end position="488"/>
    </location>
</feature>
<dbReference type="Pfam" id="PF00514">
    <property type="entry name" value="Arm"/>
    <property type="match status" value="2"/>
</dbReference>
<dbReference type="EMBL" id="DS469511">
    <property type="protein sequence ID" value="EDO49017.1"/>
    <property type="molecule type" value="Genomic_DNA"/>
</dbReference>
<feature type="domain" description="U-box" evidence="2">
    <location>
        <begin position="113"/>
        <end position="298"/>
    </location>
</feature>
<dbReference type="eggNOG" id="KOG0167">
    <property type="taxonomic scope" value="Eukaryota"/>
</dbReference>
<feature type="repeat" description="ARM" evidence="1">
    <location>
        <begin position="28"/>
        <end position="70"/>
    </location>
</feature>
<dbReference type="InterPro" id="IPR058678">
    <property type="entry name" value="ARM_PUB"/>
</dbReference>
<feature type="non-terminal residue" evidence="3">
    <location>
        <position position="1"/>
    </location>
</feature>
<evidence type="ECO:0000313" key="3">
    <source>
        <dbReference type="EMBL" id="EDO49017.1"/>
    </source>
</evidence>
<dbReference type="PROSITE" id="PS50176">
    <property type="entry name" value="ARM_REPEAT"/>
    <property type="match status" value="3"/>
</dbReference>
<dbReference type="InterPro" id="IPR016024">
    <property type="entry name" value="ARM-type_fold"/>
</dbReference>
<feature type="repeat" description="ARM" evidence="1">
    <location>
        <begin position="378"/>
        <end position="420"/>
    </location>
</feature>
<dbReference type="KEGG" id="nve:5521271"/>
<dbReference type="PANTHER" id="PTHR46241">
    <property type="entry name" value="ARMADILLO REPEAT-CONTAINING PROTEIN 4 ARMC4"/>
    <property type="match status" value="1"/>
</dbReference>
<reference evidence="3 4" key="1">
    <citation type="journal article" date="2007" name="Science">
        <title>Sea anemone genome reveals ancestral eumetazoan gene repertoire and genomic organization.</title>
        <authorList>
            <person name="Putnam N.H."/>
            <person name="Srivastava M."/>
            <person name="Hellsten U."/>
            <person name="Dirks B."/>
            <person name="Chapman J."/>
            <person name="Salamov A."/>
            <person name="Terry A."/>
            <person name="Shapiro H."/>
            <person name="Lindquist E."/>
            <person name="Kapitonov V.V."/>
            <person name="Jurka J."/>
            <person name="Genikhovich G."/>
            <person name="Grigoriev I.V."/>
            <person name="Lucas S.M."/>
            <person name="Steele R.E."/>
            <person name="Finnerty J.R."/>
            <person name="Technau U."/>
            <person name="Martindale M.Q."/>
            <person name="Rokhsar D.S."/>
        </authorList>
    </citation>
    <scope>NUCLEOTIDE SEQUENCE [LARGE SCALE GENOMIC DNA]</scope>
    <source>
        <strain evidence="4">CH2 X CH6</strain>
    </source>
</reference>
<dbReference type="Pfam" id="PF25598">
    <property type="entry name" value="ARM_PUB"/>
    <property type="match status" value="1"/>
</dbReference>
<dbReference type="InParanoid" id="A7RHP9"/>